<accession>A0A6A6GR04</accession>
<protein>
    <submittedName>
        <fullName evidence="1">Uncharacterized protein</fullName>
    </submittedName>
</protein>
<organism evidence="1 2">
    <name type="scientific">Elsinoe ampelina</name>
    <dbReference type="NCBI Taxonomy" id="302913"/>
    <lineage>
        <taxon>Eukaryota</taxon>
        <taxon>Fungi</taxon>
        <taxon>Dikarya</taxon>
        <taxon>Ascomycota</taxon>
        <taxon>Pezizomycotina</taxon>
        <taxon>Dothideomycetes</taxon>
        <taxon>Dothideomycetidae</taxon>
        <taxon>Myriangiales</taxon>
        <taxon>Elsinoaceae</taxon>
        <taxon>Elsinoe</taxon>
    </lineage>
</organism>
<dbReference type="OrthoDB" id="432970at2759"/>
<gene>
    <name evidence="1" type="ORF">BDZ85DRAFT_188379</name>
</gene>
<proteinExistence type="predicted"/>
<name>A0A6A6GR04_9PEZI</name>
<dbReference type="AlphaFoldDB" id="A0A6A6GR04"/>
<sequence length="102" mass="11721">MICHKFTTNHITIVYGHSADIGFFLHATDERINSACDDAQEYRNFCYSIFDEGDGTYLNVHTGKDDEGKRVSLAVMKEVWKTYGVNPVAMRLLDWEDAEPRE</sequence>
<evidence type="ECO:0000313" key="2">
    <source>
        <dbReference type="Proteomes" id="UP000799538"/>
    </source>
</evidence>
<evidence type="ECO:0000313" key="1">
    <source>
        <dbReference type="EMBL" id="KAF2228141.1"/>
    </source>
</evidence>
<keyword evidence="2" id="KW-1185">Reference proteome</keyword>
<reference evidence="2" key="1">
    <citation type="journal article" date="2020" name="Stud. Mycol.">
        <title>101 Dothideomycetes genomes: A test case for predicting lifestyles and emergence of pathogens.</title>
        <authorList>
            <person name="Haridas S."/>
            <person name="Albert R."/>
            <person name="Binder M."/>
            <person name="Bloem J."/>
            <person name="LaButti K."/>
            <person name="Salamov A."/>
            <person name="Andreopoulos B."/>
            <person name="Baker S."/>
            <person name="Barry K."/>
            <person name="Bills G."/>
            <person name="Bluhm B."/>
            <person name="Cannon C."/>
            <person name="Castanera R."/>
            <person name="Culley D."/>
            <person name="Daum C."/>
            <person name="Ezra D."/>
            <person name="Gonzalez J."/>
            <person name="Henrissat B."/>
            <person name="Kuo A."/>
            <person name="Liang C."/>
            <person name="Lipzen A."/>
            <person name="Lutzoni F."/>
            <person name="Magnuson J."/>
            <person name="Mondo S."/>
            <person name="Nolan M."/>
            <person name="Ohm R."/>
            <person name="Pangilinan J."/>
            <person name="Park H.-J."/>
            <person name="Ramirez L."/>
            <person name="Alfaro M."/>
            <person name="Sun H."/>
            <person name="Tritt A."/>
            <person name="Yoshinaga Y."/>
            <person name="Zwiers L.-H."/>
            <person name="Turgeon B."/>
            <person name="Goodwin S."/>
            <person name="Spatafora J."/>
            <person name="Crous P."/>
            <person name="Grigoriev I."/>
        </authorList>
    </citation>
    <scope>NUCLEOTIDE SEQUENCE [LARGE SCALE GENOMIC DNA]</scope>
    <source>
        <strain evidence="2">CECT 20119</strain>
    </source>
</reference>
<dbReference type="Proteomes" id="UP000799538">
    <property type="component" value="Unassembled WGS sequence"/>
</dbReference>
<dbReference type="EMBL" id="ML992501">
    <property type="protein sequence ID" value="KAF2228141.1"/>
    <property type="molecule type" value="Genomic_DNA"/>
</dbReference>